<name>A0ABQ0JIX9_9VIBR</name>
<proteinExistence type="predicted"/>
<dbReference type="Pfam" id="PF06812">
    <property type="entry name" value="ImpA_N"/>
    <property type="match status" value="1"/>
</dbReference>
<evidence type="ECO:0000313" key="3">
    <source>
        <dbReference type="Proteomes" id="UP000029223"/>
    </source>
</evidence>
<feature type="domain" description="ImpA N-terminal" evidence="1">
    <location>
        <begin position="6"/>
        <end position="152"/>
    </location>
</feature>
<reference evidence="3" key="1">
    <citation type="submission" date="2014-09" db="EMBL/GenBank/DDBJ databases">
        <title>Vibrio variabilis JCM 19239. (C206) whole genome shotgun sequence.</title>
        <authorList>
            <person name="Sawabe T."/>
            <person name="Meirelles P."/>
            <person name="Nakanishi M."/>
            <person name="Sayaka M."/>
            <person name="Hattori M."/>
            <person name="Ohkuma M."/>
        </authorList>
    </citation>
    <scope>NUCLEOTIDE SEQUENCE [LARGE SCALE GENOMIC DNA]</scope>
    <source>
        <strain evidence="3">JCM 19239</strain>
    </source>
</reference>
<accession>A0ABQ0JIX9</accession>
<organism evidence="2 3">
    <name type="scientific">Vibrio variabilis</name>
    <dbReference type="NCBI Taxonomy" id="990271"/>
    <lineage>
        <taxon>Bacteria</taxon>
        <taxon>Pseudomonadati</taxon>
        <taxon>Pseudomonadota</taxon>
        <taxon>Gammaproteobacteria</taxon>
        <taxon>Vibrionales</taxon>
        <taxon>Vibrionaceae</taxon>
        <taxon>Vibrio</taxon>
    </lineage>
</organism>
<gene>
    <name evidence="2" type="ORF">JCM19239_464</name>
</gene>
<dbReference type="Proteomes" id="UP000029223">
    <property type="component" value="Unassembled WGS sequence"/>
</dbReference>
<keyword evidence="3" id="KW-1185">Reference proteome</keyword>
<protein>
    <submittedName>
        <fullName evidence="2">Uncharacterized protein ImpA</fullName>
    </submittedName>
</protein>
<dbReference type="EMBL" id="BBMS01000048">
    <property type="protein sequence ID" value="GAL28695.1"/>
    <property type="molecule type" value="Genomic_DNA"/>
</dbReference>
<comment type="caution">
    <text evidence="2">The sequence shown here is derived from an EMBL/GenBank/DDBJ whole genome shotgun (WGS) entry which is preliminary data.</text>
</comment>
<evidence type="ECO:0000313" key="2">
    <source>
        <dbReference type="EMBL" id="GAL28695.1"/>
    </source>
</evidence>
<sequence length="188" mass="21301">MFDDLLAPISDEAPSGEYLKDNRSLFRGYRNEFNMAQSSFRQLVEVPDALEDAELVDANTTNWNKLSESCHLCLATKSKDLEIFSWFTVAQLFTSEPFKNLNSALVSMEAVVESFWSSLNPMLPEKKRKGDTEQEQAVEIIEHRIKPLLQLVGDTAESGLLYMPLQMLPLVGEIDLVVLQGGKRRKFV</sequence>
<evidence type="ECO:0000259" key="1">
    <source>
        <dbReference type="Pfam" id="PF06812"/>
    </source>
</evidence>
<dbReference type="InterPro" id="IPR010657">
    <property type="entry name" value="ImpA_N"/>
</dbReference>